<dbReference type="RefSeq" id="XP_017317354.1">
    <property type="nucleotide sequence ID" value="XM_017461865.3"/>
</dbReference>
<proteinExistence type="evidence at transcript level"/>
<dbReference type="STRING" id="7998.ENSIPUP00000027584"/>
<dbReference type="CDD" id="cd11286">
    <property type="entry name" value="ADF_cofilin_like"/>
    <property type="match status" value="1"/>
</dbReference>
<evidence type="ECO:0000313" key="6">
    <source>
        <dbReference type="RefSeq" id="XP_017317354.1"/>
    </source>
</evidence>
<dbReference type="GO" id="GO:0015629">
    <property type="term" value="C:actin cytoskeleton"/>
    <property type="evidence" value="ECO:0007669"/>
    <property type="project" value="InterPro"/>
</dbReference>
<dbReference type="InterPro" id="IPR002108">
    <property type="entry name" value="ADF-H"/>
</dbReference>
<dbReference type="SUPFAM" id="SSF55753">
    <property type="entry name" value="Actin depolymerizing proteins"/>
    <property type="match status" value="1"/>
</dbReference>
<accession>W5UAE8</accession>
<evidence type="ECO:0000313" key="5">
    <source>
        <dbReference type="Proteomes" id="UP000221080"/>
    </source>
</evidence>
<dbReference type="AlphaFoldDB" id="W5UAE8"/>
<evidence type="ECO:0000259" key="3">
    <source>
        <dbReference type="PROSITE" id="PS51263"/>
    </source>
</evidence>
<dbReference type="GO" id="GO:0030042">
    <property type="term" value="P:actin filament depolymerization"/>
    <property type="evidence" value="ECO:0007669"/>
    <property type="project" value="InterPro"/>
</dbReference>
<dbReference type="Gene3D" id="3.40.20.10">
    <property type="entry name" value="Severin"/>
    <property type="match status" value="1"/>
</dbReference>
<name>W5UAE8_ICTPU</name>
<keyword evidence="2" id="KW-0009">Actin-binding</keyword>
<sequence length="163" mass="18578">MASGVAVSDEVIKCYDEIRVRYQGSEEKERFKLIIMRLSEDQKSIVVDHKSTLKVKDIVNEKNVFEKIVSMLPLTDCCYALYDCKYETKDSQKEDLVFIMWAPDNASIKKKLLYASSKAALKNKLQGLKFEWQVNDNADKQMSVLVDKLGGSRIVTSLEGINV</sequence>
<evidence type="ECO:0000313" key="4">
    <source>
        <dbReference type="EMBL" id="AHH38554.1"/>
    </source>
</evidence>
<dbReference type="Proteomes" id="UP000221080">
    <property type="component" value="Chromosome 3"/>
</dbReference>
<dbReference type="OMA" id="KFEWQIN"/>
<reference evidence="6" key="3">
    <citation type="submission" date="2025-04" db="UniProtKB">
        <authorList>
            <consortium name="RefSeq"/>
        </authorList>
    </citation>
    <scope>IDENTIFICATION</scope>
    <source>
        <tissue evidence="6">Blood</tissue>
    </source>
</reference>
<protein>
    <submittedName>
        <fullName evidence="4">Cofilin-2</fullName>
    </submittedName>
    <submittedName>
        <fullName evidence="6">Non-muscle cofilin 1-like</fullName>
    </submittedName>
</protein>
<keyword evidence="5" id="KW-1185">Reference proteome</keyword>
<dbReference type="PRINTS" id="PR00006">
    <property type="entry name" value="COFILIN"/>
</dbReference>
<evidence type="ECO:0000256" key="2">
    <source>
        <dbReference type="ARBA" id="ARBA00023203"/>
    </source>
</evidence>
<comment type="similarity">
    <text evidence="1">Belongs to the actin-binding proteins ADF family.</text>
</comment>
<dbReference type="PROSITE" id="PS51263">
    <property type="entry name" value="ADF_H"/>
    <property type="match status" value="1"/>
</dbReference>
<dbReference type="CTD" id="406738"/>
<dbReference type="GeneID" id="108261049"/>
<organism evidence="4">
    <name type="scientific">Ictalurus punctatus</name>
    <name type="common">Channel catfish</name>
    <name type="synonym">Silurus punctatus</name>
    <dbReference type="NCBI Taxonomy" id="7998"/>
    <lineage>
        <taxon>Eukaryota</taxon>
        <taxon>Metazoa</taxon>
        <taxon>Chordata</taxon>
        <taxon>Craniata</taxon>
        <taxon>Vertebrata</taxon>
        <taxon>Euteleostomi</taxon>
        <taxon>Actinopterygii</taxon>
        <taxon>Neopterygii</taxon>
        <taxon>Teleostei</taxon>
        <taxon>Ostariophysi</taxon>
        <taxon>Siluriformes</taxon>
        <taxon>Ictaluridae</taxon>
        <taxon>Ictalurus</taxon>
    </lineage>
</organism>
<dbReference type="KEGG" id="ipu:108261049"/>
<dbReference type="OrthoDB" id="10249245at2759"/>
<gene>
    <name evidence="4" type="primary">cfl2</name>
    <name evidence="6" type="synonym">cfl1l</name>
</gene>
<reference evidence="5" key="2">
    <citation type="journal article" date="2016" name="Nat. Commun.">
        <title>The channel catfish genome sequence provides insights into the evolution of scale formation in teleosts.</title>
        <authorList>
            <person name="Liu Z."/>
            <person name="Liu S."/>
            <person name="Yao J."/>
            <person name="Bao L."/>
            <person name="Zhang J."/>
            <person name="Li Y."/>
            <person name="Jiang C."/>
            <person name="Sun L."/>
            <person name="Wang R."/>
            <person name="Zhang Y."/>
            <person name="Zhou T."/>
            <person name="Zeng Q."/>
            <person name="Fu Q."/>
            <person name="Gao S."/>
            <person name="Li N."/>
            <person name="Koren S."/>
            <person name="Jiang Y."/>
            <person name="Zimin A."/>
            <person name="Xu P."/>
            <person name="Phillippy A.M."/>
            <person name="Geng X."/>
            <person name="Song L."/>
            <person name="Sun F."/>
            <person name="Li C."/>
            <person name="Wang X."/>
            <person name="Chen A."/>
            <person name="Jin Y."/>
            <person name="Yuan Z."/>
            <person name="Yang Y."/>
            <person name="Tan S."/>
            <person name="Peatman E."/>
            <person name="Lu J."/>
            <person name="Qin Z."/>
            <person name="Dunham R."/>
            <person name="Li Z."/>
            <person name="Sonstegard T."/>
            <person name="Feng J."/>
            <person name="Danzmann R.G."/>
            <person name="Schroeder S."/>
            <person name="Scheffler B."/>
            <person name="Duke M.V."/>
            <person name="Ballard L."/>
            <person name="Kucuktas H."/>
            <person name="Kaltenboeck L."/>
            <person name="Liu H."/>
            <person name="Armbruster J."/>
            <person name="Xie Y."/>
            <person name="Kirby M.L."/>
            <person name="Tian Y."/>
            <person name="Flanagan M.E."/>
            <person name="Mu W."/>
            <person name="Waldbieser G.C."/>
        </authorList>
    </citation>
    <scope>NUCLEOTIDE SEQUENCE [LARGE SCALE GENOMIC DNA]</scope>
    <source>
        <strain evidence="5">SDA103</strain>
    </source>
</reference>
<reference evidence="4" key="1">
    <citation type="journal article" date="2012" name="BMC Genomics">
        <title>Efficient assembly and annotation of the transcriptome of catfish by RNA-Seq analysis of a doubled haploid homozygote.</title>
        <authorList>
            <person name="Liu S."/>
            <person name="Zhang Y."/>
            <person name="Zhou Z."/>
            <person name="Waldbieser G."/>
            <person name="Sun F."/>
            <person name="Lu J."/>
            <person name="Zhang J."/>
            <person name="Jiang Y."/>
            <person name="Zhang H."/>
            <person name="Wang X."/>
            <person name="Rajendran K.V."/>
            <person name="Khoo L."/>
            <person name="Kucuktas H."/>
            <person name="Peatman E."/>
            <person name="Liu Z."/>
        </authorList>
    </citation>
    <scope>NUCLEOTIDE SEQUENCE</scope>
    <source>
        <tissue evidence="4">Mixed</tissue>
    </source>
</reference>
<dbReference type="Pfam" id="PF00241">
    <property type="entry name" value="Cofilin_ADF"/>
    <property type="match status" value="1"/>
</dbReference>
<dbReference type="InterPro" id="IPR029006">
    <property type="entry name" value="ADF-H/Gelsolin-like_dom_sf"/>
</dbReference>
<dbReference type="SMART" id="SM00102">
    <property type="entry name" value="ADF"/>
    <property type="match status" value="1"/>
</dbReference>
<dbReference type="GO" id="GO:0003779">
    <property type="term" value="F:actin binding"/>
    <property type="evidence" value="ECO:0007669"/>
    <property type="project" value="UniProtKB-KW"/>
</dbReference>
<dbReference type="PANTHER" id="PTHR11913">
    <property type="entry name" value="COFILIN-RELATED"/>
    <property type="match status" value="1"/>
</dbReference>
<dbReference type="GeneTree" id="ENSGT00950000183000"/>
<feature type="domain" description="ADF-H" evidence="3">
    <location>
        <begin position="4"/>
        <end position="150"/>
    </location>
</feature>
<dbReference type="InterPro" id="IPR017904">
    <property type="entry name" value="ADF/Cofilin"/>
</dbReference>
<dbReference type="EMBL" id="JT409081">
    <property type="protein sequence ID" value="AHH38554.1"/>
    <property type="molecule type" value="mRNA"/>
</dbReference>
<evidence type="ECO:0000256" key="1">
    <source>
        <dbReference type="ARBA" id="ARBA00006844"/>
    </source>
</evidence>